<proteinExistence type="predicted"/>
<keyword evidence="1" id="KW-0614">Plasmid</keyword>
<name>A0A0H5Q8A4_9ZZZZ</name>
<reference evidence="1" key="2">
    <citation type="submission" date="2015-07" db="EMBL/GenBank/DDBJ databases">
        <title>Plasmids, circular viruses and viroids from rat gut.</title>
        <authorList>
            <person name="Jorgensen T.J."/>
            <person name="Hansen M.A."/>
            <person name="Xu Z."/>
            <person name="Tabak M.A."/>
            <person name="Sorensen S.J."/>
            <person name="Hansen L.H."/>
        </authorList>
    </citation>
    <scope>NUCLEOTIDE SEQUENCE</scope>
    <source>
        <plasmid evidence="1">pRGRH1858</plasmid>
    </source>
</reference>
<organism evidence="1">
    <name type="scientific">uncultured prokaryote</name>
    <dbReference type="NCBI Taxonomy" id="198431"/>
    <lineage>
        <taxon>unclassified sequences</taxon>
        <taxon>environmental samples</taxon>
    </lineage>
</organism>
<protein>
    <submittedName>
        <fullName evidence="1">Uncharacterized protein</fullName>
    </submittedName>
</protein>
<sequence length="165" mass="18091">MNLWEYAAQTAQEATQGAQEGAERISIAPLLREQERRTEAEERALAICKEKQAAIAESEAARTSILKGIQAGEPAAKLLLLAVDCIGRITGDSVFAAQSRADLVTVYGKALMQPEALQIELEGIQARLAMLTRPELDAEPEDSRRRIQAAIRAHKKREAEIMALQ</sequence>
<accession>A0A0H5Q8A4</accession>
<geneLocation type="plasmid" evidence="1">
    <name>pRGRH1858</name>
</geneLocation>
<dbReference type="AlphaFoldDB" id="A0A0H5Q8A4"/>
<reference evidence="1" key="1">
    <citation type="submission" date="2015-06" db="EMBL/GenBank/DDBJ databases">
        <authorList>
            <person name="Joergensen T."/>
        </authorList>
    </citation>
    <scope>NUCLEOTIDE SEQUENCE</scope>
    <source>
        <plasmid evidence="1">pRGRH1858</plasmid>
    </source>
</reference>
<evidence type="ECO:0000313" key="1">
    <source>
        <dbReference type="EMBL" id="CRY98153.1"/>
    </source>
</evidence>
<dbReference type="EMBL" id="LN854351">
    <property type="protein sequence ID" value="CRY98153.1"/>
    <property type="molecule type" value="Genomic_DNA"/>
</dbReference>